<dbReference type="Gene3D" id="1.20.1050.10">
    <property type="match status" value="1"/>
</dbReference>
<keyword evidence="3" id="KW-1185">Reference proteome</keyword>
<dbReference type="GO" id="GO:0006749">
    <property type="term" value="P:glutathione metabolic process"/>
    <property type="evidence" value="ECO:0007669"/>
    <property type="project" value="TreeGrafter"/>
</dbReference>
<dbReference type="PROSITE" id="PS50405">
    <property type="entry name" value="GST_CTER"/>
    <property type="match status" value="1"/>
</dbReference>
<protein>
    <recommendedName>
        <fullName evidence="1">GST C-terminal domain-containing protein</fullName>
    </recommendedName>
</protein>
<organism evidence="2 3">
    <name type="scientific">Patella caerulea</name>
    <name type="common">Rayed Mediterranean limpet</name>
    <dbReference type="NCBI Taxonomy" id="87958"/>
    <lineage>
        <taxon>Eukaryota</taxon>
        <taxon>Metazoa</taxon>
        <taxon>Spiralia</taxon>
        <taxon>Lophotrochozoa</taxon>
        <taxon>Mollusca</taxon>
        <taxon>Gastropoda</taxon>
        <taxon>Patellogastropoda</taxon>
        <taxon>Patelloidea</taxon>
        <taxon>Patellidae</taxon>
        <taxon>Patella</taxon>
    </lineage>
</organism>
<dbReference type="GO" id="GO:0004364">
    <property type="term" value="F:glutathione transferase activity"/>
    <property type="evidence" value="ECO:0007669"/>
    <property type="project" value="TreeGrafter"/>
</dbReference>
<dbReference type="EMBL" id="JAZGQO010000006">
    <property type="protein sequence ID" value="KAK6184025.1"/>
    <property type="molecule type" value="Genomic_DNA"/>
</dbReference>
<evidence type="ECO:0000313" key="2">
    <source>
        <dbReference type="EMBL" id="KAK6184025.1"/>
    </source>
</evidence>
<sequence length="80" mass="9189">MLTETSGRYCHGDEITLADVFLLPQVFNAKEFQVNMKQFPIISRIAEELCQVDAFRLTQPSLQPDCHYRGKDQLSPLCKN</sequence>
<dbReference type="PANTHER" id="PTHR42673">
    <property type="entry name" value="MALEYLACETOACETATE ISOMERASE"/>
    <property type="match status" value="1"/>
</dbReference>
<dbReference type="Proteomes" id="UP001347796">
    <property type="component" value="Unassembled WGS sequence"/>
</dbReference>
<feature type="domain" description="GST C-terminal" evidence="1">
    <location>
        <begin position="1"/>
        <end position="68"/>
    </location>
</feature>
<dbReference type="InterPro" id="IPR036282">
    <property type="entry name" value="Glutathione-S-Trfase_C_sf"/>
</dbReference>
<gene>
    <name evidence="2" type="ORF">SNE40_006572</name>
</gene>
<dbReference type="InterPro" id="IPR010987">
    <property type="entry name" value="Glutathione-S-Trfase_C-like"/>
</dbReference>
<dbReference type="GO" id="GO:0005739">
    <property type="term" value="C:mitochondrion"/>
    <property type="evidence" value="ECO:0007669"/>
    <property type="project" value="TreeGrafter"/>
</dbReference>
<accession>A0AAN8JXU8</accession>
<proteinExistence type="predicted"/>
<comment type="caution">
    <text evidence="2">The sequence shown here is derived from an EMBL/GenBank/DDBJ whole genome shotgun (WGS) entry which is preliminary data.</text>
</comment>
<dbReference type="GO" id="GO:0016034">
    <property type="term" value="F:maleylacetoacetate isomerase activity"/>
    <property type="evidence" value="ECO:0007669"/>
    <property type="project" value="TreeGrafter"/>
</dbReference>
<evidence type="ECO:0000259" key="1">
    <source>
        <dbReference type="PROSITE" id="PS50405"/>
    </source>
</evidence>
<evidence type="ECO:0000313" key="3">
    <source>
        <dbReference type="Proteomes" id="UP001347796"/>
    </source>
</evidence>
<dbReference type="AlphaFoldDB" id="A0AAN8JXU8"/>
<reference evidence="2 3" key="1">
    <citation type="submission" date="2024-01" db="EMBL/GenBank/DDBJ databases">
        <title>The genome of the rayed Mediterranean limpet Patella caerulea (Linnaeus, 1758).</title>
        <authorList>
            <person name="Anh-Thu Weber A."/>
            <person name="Halstead-Nussloch G."/>
        </authorList>
    </citation>
    <scope>NUCLEOTIDE SEQUENCE [LARGE SCALE GENOMIC DNA]</scope>
    <source>
        <strain evidence="2">AATW-2023a</strain>
        <tissue evidence="2">Whole specimen</tissue>
    </source>
</reference>
<dbReference type="GO" id="GO:0006559">
    <property type="term" value="P:L-phenylalanine catabolic process"/>
    <property type="evidence" value="ECO:0007669"/>
    <property type="project" value="TreeGrafter"/>
</dbReference>
<name>A0AAN8JXU8_PATCE</name>
<dbReference type="SUPFAM" id="SSF47616">
    <property type="entry name" value="GST C-terminal domain-like"/>
    <property type="match status" value="1"/>
</dbReference>
<dbReference type="PANTHER" id="PTHR42673:SF4">
    <property type="entry name" value="MALEYLACETOACETATE ISOMERASE"/>
    <property type="match status" value="1"/>
</dbReference>